<evidence type="ECO:0000259" key="1">
    <source>
        <dbReference type="SMART" id="SM00642"/>
    </source>
</evidence>
<dbReference type="Gene3D" id="2.60.40.1180">
    <property type="entry name" value="Golgi alpha-mannosidase II"/>
    <property type="match status" value="1"/>
</dbReference>
<dbReference type="PROSITE" id="PS51257">
    <property type="entry name" value="PROKAR_LIPOPROTEIN"/>
    <property type="match status" value="1"/>
</dbReference>
<dbReference type="AlphaFoldDB" id="A0A401XM28"/>
<evidence type="ECO:0000313" key="3">
    <source>
        <dbReference type="Proteomes" id="UP000286715"/>
    </source>
</evidence>
<accession>A0A401XM28</accession>
<dbReference type="EMBL" id="BHZE01000015">
    <property type="protein sequence ID" value="GCD78048.1"/>
    <property type="molecule type" value="Genomic_DNA"/>
</dbReference>
<comment type="caution">
    <text evidence="2">The sequence shown here is derived from an EMBL/GenBank/DDBJ whole genome shotgun (WGS) entry which is preliminary data.</text>
</comment>
<feature type="domain" description="Glycosyl hydrolase family 13 catalytic" evidence="1">
    <location>
        <begin position="46"/>
        <end position="371"/>
    </location>
</feature>
<dbReference type="CDD" id="cd11313">
    <property type="entry name" value="AmyAc_arch_bac_AmyA"/>
    <property type="match status" value="1"/>
</dbReference>
<dbReference type="GO" id="GO:0016829">
    <property type="term" value="F:lyase activity"/>
    <property type="evidence" value="ECO:0007669"/>
    <property type="project" value="UniProtKB-KW"/>
</dbReference>
<protein>
    <submittedName>
        <fullName evidence="2">Alpha-amlyase</fullName>
    </submittedName>
</protein>
<dbReference type="Proteomes" id="UP000286715">
    <property type="component" value="Unassembled WGS sequence"/>
</dbReference>
<dbReference type="OrthoDB" id="9805159at2"/>
<dbReference type="GO" id="GO:0005975">
    <property type="term" value="P:carbohydrate metabolic process"/>
    <property type="evidence" value="ECO:0007669"/>
    <property type="project" value="InterPro"/>
</dbReference>
<keyword evidence="3" id="KW-1185">Reference proteome</keyword>
<organism evidence="2 3">
    <name type="scientific">Thermaurantimonas aggregans</name>
    <dbReference type="NCBI Taxonomy" id="2173829"/>
    <lineage>
        <taxon>Bacteria</taxon>
        <taxon>Pseudomonadati</taxon>
        <taxon>Bacteroidota</taxon>
        <taxon>Flavobacteriia</taxon>
        <taxon>Flavobacteriales</taxon>
        <taxon>Schleiferiaceae</taxon>
        <taxon>Thermaurantimonas</taxon>
    </lineage>
</organism>
<dbReference type="RefSeq" id="WP_124398110.1">
    <property type="nucleotide sequence ID" value="NZ_BHZE01000015.1"/>
</dbReference>
<reference evidence="2 3" key="1">
    <citation type="submission" date="2018-11" db="EMBL/GenBank/DDBJ databases">
        <title>Schleiferia aggregans sp. nov., a moderately thermophilic heterotrophic bacterium isolated from microbial mats at a terrestrial hot spring.</title>
        <authorList>
            <person name="Iino T."/>
            <person name="Ohkuma M."/>
            <person name="Haruta S."/>
        </authorList>
    </citation>
    <scope>NUCLEOTIDE SEQUENCE [LARGE SCALE GENOMIC DNA]</scope>
    <source>
        <strain evidence="2 3">LA</strain>
    </source>
</reference>
<evidence type="ECO:0000313" key="2">
    <source>
        <dbReference type="EMBL" id="GCD78048.1"/>
    </source>
</evidence>
<gene>
    <name evidence="2" type="ORF">JCM31826_15300</name>
</gene>
<dbReference type="InterPro" id="IPR017853">
    <property type="entry name" value="GH"/>
</dbReference>
<dbReference type="SMART" id="SM00642">
    <property type="entry name" value="Aamy"/>
    <property type="match status" value="1"/>
</dbReference>
<keyword evidence="2" id="KW-0456">Lyase</keyword>
<dbReference type="PANTHER" id="PTHR47786">
    <property type="entry name" value="ALPHA-1,4-GLUCAN:MALTOSE-1-PHOSPHATE MALTOSYLTRANSFERASE"/>
    <property type="match status" value="1"/>
</dbReference>
<dbReference type="SUPFAM" id="SSF51445">
    <property type="entry name" value="(Trans)glycosidases"/>
    <property type="match status" value="1"/>
</dbReference>
<dbReference type="InterPro" id="IPR013780">
    <property type="entry name" value="Glyco_hydro_b"/>
</dbReference>
<dbReference type="SUPFAM" id="SSF51011">
    <property type="entry name" value="Glycosyl hydrolase domain"/>
    <property type="match status" value="1"/>
</dbReference>
<dbReference type="Pfam" id="PF00128">
    <property type="entry name" value="Alpha-amylase"/>
    <property type="match status" value="2"/>
</dbReference>
<name>A0A401XM28_9FLAO</name>
<dbReference type="InterPro" id="IPR006047">
    <property type="entry name" value="GH13_cat_dom"/>
</dbReference>
<proteinExistence type="predicted"/>
<dbReference type="PANTHER" id="PTHR47786:SF2">
    <property type="entry name" value="GLYCOSYL HYDROLASE FAMILY 13 CATALYTIC DOMAIN-CONTAINING PROTEIN"/>
    <property type="match status" value="1"/>
</dbReference>
<sequence>MDFKKSVFYLSFLSFLTLSTFSCKNKNVQEKTDDSCKNQGLELPEWARSAPIYQVNIRQYTPEGTINAFKAHLPRLAEMNVKILWIMPVQPIGKLHRKGKLGSYYSIANYREVSEEYGTLDDFRAMVNEAHRLGMRVILDWVANHTAWDHPWITEHSDWYKQNEKGEILSPIPDWSDVAQLNYSNPALREAMKNEMKFWIFETDIDGFRCDVAEMVPATFWASTFKELQQIKPLYLLAEAEGIELYENFHATYGWTLHHIMNRIAAGDSTAESIDNYLETQQRESYRKNMQRMYFTSNHDENSWNGTEFERLGNLHKAMFVTMAFLPNAVPMIYTGQEAALNKRLNFFDRDPVNWSNYELTDFYKKVFGLFVKHPAVAATCPTGDFLRLDNGEFKDLYIYMRTIDDKKVLVISNLGREPATVPDLEIIYGDWTDLMTDQKRTIKSGQSIELQSGDFLVLFT</sequence>
<dbReference type="Gene3D" id="3.20.20.80">
    <property type="entry name" value="Glycosidases"/>
    <property type="match status" value="1"/>
</dbReference>